<dbReference type="Pfam" id="PF08529">
    <property type="entry name" value="NusA_N"/>
    <property type="match status" value="1"/>
</dbReference>
<keyword evidence="2 7" id="KW-0963">Cytoplasm</keyword>
<evidence type="ECO:0000256" key="7">
    <source>
        <dbReference type="HAMAP-Rule" id="MF_00945"/>
    </source>
</evidence>
<comment type="similarity">
    <text evidence="7">Belongs to the NusA family.</text>
</comment>
<evidence type="ECO:0000256" key="4">
    <source>
        <dbReference type="ARBA" id="ARBA00022884"/>
    </source>
</evidence>
<dbReference type="Pfam" id="PF13184">
    <property type="entry name" value="KH_NusA_1st"/>
    <property type="match status" value="1"/>
</dbReference>
<evidence type="ECO:0000256" key="1">
    <source>
        <dbReference type="ARBA" id="ARBA00022472"/>
    </source>
</evidence>
<dbReference type="EMBL" id="DVOL01000042">
    <property type="protein sequence ID" value="HIV10669.1"/>
    <property type="molecule type" value="Genomic_DNA"/>
</dbReference>
<dbReference type="HAMAP" id="MF_00945_B">
    <property type="entry name" value="NusA_B"/>
    <property type="match status" value="1"/>
</dbReference>
<evidence type="ECO:0000256" key="8">
    <source>
        <dbReference type="SAM" id="MobiDB-lite"/>
    </source>
</evidence>
<evidence type="ECO:0000313" key="13">
    <source>
        <dbReference type="Proteomes" id="UP000823960"/>
    </source>
</evidence>
<evidence type="ECO:0000256" key="3">
    <source>
        <dbReference type="ARBA" id="ARBA00022814"/>
    </source>
</evidence>
<dbReference type="InterPro" id="IPR058582">
    <property type="entry name" value="KH_NusA_2nd"/>
</dbReference>
<dbReference type="SUPFAM" id="SSF54814">
    <property type="entry name" value="Prokaryotic type KH domain (KH-domain type II)"/>
    <property type="match status" value="2"/>
</dbReference>
<dbReference type="InterPro" id="IPR010213">
    <property type="entry name" value="TF_NusA"/>
</dbReference>
<dbReference type="GO" id="GO:0005829">
    <property type="term" value="C:cytosol"/>
    <property type="evidence" value="ECO:0007669"/>
    <property type="project" value="TreeGrafter"/>
</dbReference>
<evidence type="ECO:0000259" key="11">
    <source>
        <dbReference type="Pfam" id="PF26594"/>
    </source>
</evidence>
<dbReference type="Gene3D" id="3.30.1480.10">
    <property type="entry name" value="NusA, N-terminal domain"/>
    <property type="match status" value="1"/>
</dbReference>
<dbReference type="Pfam" id="PF26594">
    <property type="entry name" value="KH_NusA_2nd"/>
    <property type="match status" value="1"/>
</dbReference>
<dbReference type="SUPFAM" id="SSF50249">
    <property type="entry name" value="Nucleic acid-binding proteins"/>
    <property type="match status" value="1"/>
</dbReference>
<dbReference type="PROSITE" id="PS50084">
    <property type="entry name" value="KH_TYPE_1"/>
    <property type="match status" value="1"/>
</dbReference>
<dbReference type="Gene3D" id="2.40.50.140">
    <property type="entry name" value="Nucleic acid-binding proteins"/>
    <property type="match status" value="1"/>
</dbReference>
<dbReference type="GO" id="GO:0003700">
    <property type="term" value="F:DNA-binding transcription factor activity"/>
    <property type="evidence" value="ECO:0007669"/>
    <property type="project" value="InterPro"/>
</dbReference>
<dbReference type="FunFam" id="3.30.300.20:FF:000002">
    <property type="entry name" value="Transcription termination/antitermination protein NusA"/>
    <property type="match status" value="1"/>
</dbReference>
<accession>A0A9D1NPU2</accession>
<dbReference type="InterPro" id="IPR025249">
    <property type="entry name" value="TF_NusA_KH_1st"/>
</dbReference>
<comment type="subunit">
    <text evidence="7">Monomer. Binds directly to the core enzyme of the DNA-dependent RNA polymerase and to nascent RNA.</text>
</comment>
<dbReference type="GO" id="GO:0006353">
    <property type="term" value="P:DNA-templated transcription termination"/>
    <property type="evidence" value="ECO:0007669"/>
    <property type="project" value="UniProtKB-UniRule"/>
</dbReference>
<dbReference type="CDD" id="cd02134">
    <property type="entry name" value="KH-II_NusA_rpt1"/>
    <property type="match status" value="1"/>
</dbReference>
<keyword evidence="1 7" id="KW-0806">Transcription termination</keyword>
<dbReference type="InterPro" id="IPR013735">
    <property type="entry name" value="TF_NusA_N"/>
</dbReference>
<dbReference type="PANTHER" id="PTHR22648">
    <property type="entry name" value="TRANSCRIPTION TERMINATION FACTOR NUSA"/>
    <property type="match status" value="1"/>
</dbReference>
<keyword evidence="5 7" id="KW-0805">Transcription regulation</keyword>
<dbReference type="InterPro" id="IPR009019">
    <property type="entry name" value="KH_sf_prok-type"/>
</dbReference>
<dbReference type="FunFam" id="3.30.300.20:FF:000005">
    <property type="entry name" value="Transcription termination/antitermination protein NusA"/>
    <property type="match status" value="1"/>
</dbReference>
<feature type="domain" description="Transcription factor NusA first KH" evidence="10">
    <location>
        <begin position="204"/>
        <end position="281"/>
    </location>
</feature>
<organism evidence="12 13">
    <name type="scientific">Candidatus Faeciplasma avium</name>
    <dbReference type="NCBI Taxonomy" id="2840798"/>
    <lineage>
        <taxon>Bacteria</taxon>
        <taxon>Bacillati</taxon>
        <taxon>Bacillota</taxon>
        <taxon>Clostridia</taxon>
        <taxon>Eubacteriales</taxon>
        <taxon>Oscillospiraceae</taxon>
        <taxon>Oscillospiraceae incertae sedis</taxon>
        <taxon>Candidatus Faeciplasma</taxon>
    </lineage>
</organism>
<dbReference type="Gene3D" id="3.30.300.20">
    <property type="match status" value="2"/>
</dbReference>
<comment type="subcellular location">
    <subcellularLocation>
        <location evidence="7">Cytoplasm</location>
    </subcellularLocation>
</comment>
<feature type="compositionally biased region" description="Basic and acidic residues" evidence="8">
    <location>
        <begin position="352"/>
        <end position="365"/>
    </location>
</feature>
<proteinExistence type="inferred from homology"/>
<sequence length="384" mass="41605">MNTVNKDFFEALKGLELASGIELPVLIEKIKQGVLKAVKRDYPDTQSVRIDIDPYSCEFGMCLIKTVVEGEPEDPANEISLDEARAIDKDCVVGGVCEIPLSPAKFGRVAASSAKQSIRSDLRQFERDRLVAQYKDKEHEIVSATVQKVEPGTGNAILLIDKDEIYFPRGEQLPGEELKAGDIIRVYVVGVVNPDKKPSVKVSRTHRDFVRRLFELEVPEIYDGTVEIKGISREPGARSKVAVLSHNPDVDALGACIGPKRSRINAIASQIGGEKIDLILYSEDDAEFIASALSPAEVRSVELAKDGTKYAKIIVPPNQLSLAIGNKGQNAKLAARLTGYKIDITTTAAAEAEAKEAGEADKAGEADEAETPKAQPEEVPVDGD</sequence>
<dbReference type="CDD" id="cd22529">
    <property type="entry name" value="KH-II_NusA_rpt2"/>
    <property type="match status" value="1"/>
</dbReference>
<keyword evidence="4 7" id="KW-0694">RNA-binding</keyword>
<dbReference type="PANTHER" id="PTHR22648:SF0">
    <property type="entry name" value="TRANSCRIPTION TERMINATION_ANTITERMINATION PROTEIN NUSA"/>
    <property type="match status" value="1"/>
</dbReference>
<dbReference type="InterPro" id="IPR012340">
    <property type="entry name" value="NA-bd_OB-fold"/>
</dbReference>
<feature type="domain" description="NusA-like second KH" evidence="11">
    <location>
        <begin position="286"/>
        <end position="350"/>
    </location>
</feature>
<dbReference type="CDD" id="cd04455">
    <property type="entry name" value="S1_NusA"/>
    <property type="match status" value="1"/>
</dbReference>
<keyword evidence="3 7" id="KW-0889">Transcription antitermination</keyword>
<feature type="region of interest" description="Disordered" evidence="8">
    <location>
        <begin position="351"/>
        <end position="384"/>
    </location>
</feature>
<keyword evidence="6 7" id="KW-0804">Transcription</keyword>
<evidence type="ECO:0000256" key="5">
    <source>
        <dbReference type="ARBA" id="ARBA00023015"/>
    </source>
</evidence>
<dbReference type="SUPFAM" id="SSF69705">
    <property type="entry name" value="Transcription factor NusA, N-terminal domain"/>
    <property type="match status" value="1"/>
</dbReference>
<dbReference type="Proteomes" id="UP000823960">
    <property type="component" value="Unassembled WGS sequence"/>
</dbReference>
<evidence type="ECO:0000259" key="9">
    <source>
        <dbReference type="Pfam" id="PF08529"/>
    </source>
</evidence>
<dbReference type="GO" id="GO:0003723">
    <property type="term" value="F:RNA binding"/>
    <property type="evidence" value="ECO:0007669"/>
    <property type="project" value="UniProtKB-UniRule"/>
</dbReference>
<evidence type="ECO:0000256" key="6">
    <source>
        <dbReference type="ARBA" id="ARBA00023163"/>
    </source>
</evidence>
<evidence type="ECO:0000313" key="12">
    <source>
        <dbReference type="EMBL" id="HIV10669.1"/>
    </source>
</evidence>
<evidence type="ECO:0000259" key="10">
    <source>
        <dbReference type="Pfam" id="PF13184"/>
    </source>
</evidence>
<evidence type="ECO:0000256" key="2">
    <source>
        <dbReference type="ARBA" id="ARBA00022490"/>
    </source>
</evidence>
<reference evidence="12" key="2">
    <citation type="journal article" date="2021" name="PeerJ">
        <title>Extensive microbial diversity within the chicken gut microbiome revealed by metagenomics and culture.</title>
        <authorList>
            <person name="Gilroy R."/>
            <person name="Ravi A."/>
            <person name="Getino M."/>
            <person name="Pursley I."/>
            <person name="Horton D.L."/>
            <person name="Alikhan N.F."/>
            <person name="Baker D."/>
            <person name="Gharbi K."/>
            <person name="Hall N."/>
            <person name="Watson M."/>
            <person name="Adriaenssens E.M."/>
            <person name="Foster-Nyarko E."/>
            <person name="Jarju S."/>
            <person name="Secka A."/>
            <person name="Antonio M."/>
            <person name="Oren A."/>
            <person name="Chaudhuri R.R."/>
            <person name="La Ragione R."/>
            <person name="Hildebrand F."/>
            <person name="Pallen M.J."/>
        </authorList>
    </citation>
    <scope>NUCLEOTIDE SEQUENCE</scope>
    <source>
        <strain evidence="12">1370</strain>
    </source>
</reference>
<protein>
    <recommendedName>
        <fullName evidence="7">Transcription termination/antitermination protein NusA</fullName>
    </recommendedName>
</protein>
<dbReference type="GO" id="GO:0031564">
    <property type="term" value="P:transcription antitermination"/>
    <property type="evidence" value="ECO:0007669"/>
    <property type="project" value="UniProtKB-UniRule"/>
</dbReference>
<comment type="function">
    <text evidence="7">Participates in both transcription termination and antitermination.</text>
</comment>
<dbReference type="AlphaFoldDB" id="A0A9D1NPU2"/>
<reference evidence="12" key="1">
    <citation type="submission" date="2020-10" db="EMBL/GenBank/DDBJ databases">
        <authorList>
            <person name="Gilroy R."/>
        </authorList>
    </citation>
    <scope>NUCLEOTIDE SEQUENCE</scope>
    <source>
        <strain evidence="12">1370</strain>
    </source>
</reference>
<dbReference type="InterPro" id="IPR036555">
    <property type="entry name" value="NusA_N_sf"/>
</dbReference>
<gene>
    <name evidence="7 12" type="primary">nusA</name>
    <name evidence="12" type="ORF">IAD28_03105</name>
</gene>
<dbReference type="InterPro" id="IPR030842">
    <property type="entry name" value="TF_NusA_bacterial"/>
</dbReference>
<name>A0A9D1NPU2_9FIRM</name>
<dbReference type="InterPro" id="IPR015946">
    <property type="entry name" value="KH_dom-like_a/b"/>
</dbReference>
<dbReference type="NCBIfam" id="TIGR01953">
    <property type="entry name" value="NusA"/>
    <property type="match status" value="1"/>
</dbReference>
<feature type="domain" description="Transcription factor NusA N-terminal" evidence="9">
    <location>
        <begin position="7"/>
        <end position="128"/>
    </location>
</feature>
<comment type="caution">
    <text evidence="12">The sequence shown here is derived from an EMBL/GenBank/DDBJ whole genome shotgun (WGS) entry which is preliminary data.</text>
</comment>